<reference evidence="1" key="2">
    <citation type="submission" date="2020-11" db="EMBL/GenBank/DDBJ databases">
        <authorList>
            <person name="McCartney M.A."/>
            <person name="Auch B."/>
            <person name="Kono T."/>
            <person name="Mallez S."/>
            <person name="Becker A."/>
            <person name="Gohl D.M."/>
            <person name="Silverstein K.A.T."/>
            <person name="Koren S."/>
            <person name="Bechman K.B."/>
            <person name="Herman A."/>
            <person name="Abrahante J.E."/>
            <person name="Garbe J."/>
        </authorList>
    </citation>
    <scope>NUCLEOTIDE SEQUENCE</scope>
    <source>
        <strain evidence="1">Duluth1</strain>
        <tissue evidence="1">Whole animal</tissue>
    </source>
</reference>
<dbReference type="Proteomes" id="UP000828390">
    <property type="component" value="Unassembled WGS sequence"/>
</dbReference>
<evidence type="ECO:0000313" key="1">
    <source>
        <dbReference type="EMBL" id="KAH3750719.1"/>
    </source>
</evidence>
<gene>
    <name evidence="1" type="ORF">DPMN_185250</name>
</gene>
<comment type="caution">
    <text evidence="1">The sequence shown here is derived from an EMBL/GenBank/DDBJ whole genome shotgun (WGS) entry which is preliminary data.</text>
</comment>
<dbReference type="EMBL" id="JAIWYP010000010">
    <property type="protein sequence ID" value="KAH3750719.1"/>
    <property type="molecule type" value="Genomic_DNA"/>
</dbReference>
<accession>A0A9D4DK23</accession>
<reference evidence="1" key="1">
    <citation type="journal article" date="2019" name="bioRxiv">
        <title>The Genome of the Zebra Mussel, Dreissena polymorpha: A Resource for Invasive Species Research.</title>
        <authorList>
            <person name="McCartney M.A."/>
            <person name="Auch B."/>
            <person name="Kono T."/>
            <person name="Mallez S."/>
            <person name="Zhang Y."/>
            <person name="Obille A."/>
            <person name="Becker A."/>
            <person name="Abrahante J.E."/>
            <person name="Garbe J."/>
            <person name="Badalamenti J.P."/>
            <person name="Herman A."/>
            <person name="Mangelson H."/>
            <person name="Liachko I."/>
            <person name="Sullivan S."/>
            <person name="Sone E.D."/>
            <person name="Koren S."/>
            <person name="Silverstein K.A.T."/>
            <person name="Beckman K.B."/>
            <person name="Gohl D.M."/>
        </authorList>
    </citation>
    <scope>NUCLEOTIDE SEQUENCE</scope>
    <source>
        <strain evidence="1">Duluth1</strain>
        <tissue evidence="1">Whole animal</tissue>
    </source>
</reference>
<dbReference type="AlphaFoldDB" id="A0A9D4DK23"/>
<name>A0A9D4DK23_DREPO</name>
<sequence length="68" mass="7578">MIGKCEHFNYTVDLNKLHILGTHMGNHNRNYYFTLTATNNAGLSNTESIDILVDDSPPEPGVVFEGKI</sequence>
<organism evidence="1 2">
    <name type="scientific">Dreissena polymorpha</name>
    <name type="common">Zebra mussel</name>
    <name type="synonym">Mytilus polymorpha</name>
    <dbReference type="NCBI Taxonomy" id="45954"/>
    <lineage>
        <taxon>Eukaryota</taxon>
        <taxon>Metazoa</taxon>
        <taxon>Spiralia</taxon>
        <taxon>Lophotrochozoa</taxon>
        <taxon>Mollusca</taxon>
        <taxon>Bivalvia</taxon>
        <taxon>Autobranchia</taxon>
        <taxon>Heteroconchia</taxon>
        <taxon>Euheterodonta</taxon>
        <taxon>Imparidentia</taxon>
        <taxon>Neoheterodontei</taxon>
        <taxon>Myida</taxon>
        <taxon>Dreissenoidea</taxon>
        <taxon>Dreissenidae</taxon>
        <taxon>Dreissena</taxon>
    </lineage>
</organism>
<proteinExistence type="predicted"/>
<keyword evidence="2" id="KW-1185">Reference proteome</keyword>
<protein>
    <submittedName>
        <fullName evidence="1">Uncharacterized protein</fullName>
    </submittedName>
</protein>
<evidence type="ECO:0000313" key="2">
    <source>
        <dbReference type="Proteomes" id="UP000828390"/>
    </source>
</evidence>